<dbReference type="HOGENOM" id="CLU_023894_0_1_1"/>
<keyword evidence="5 8" id="KW-0227">DNA damage</keyword>
<dbReference type="GO" id="GO:0061630">
    <property type="term" value="F:ubiquitin protein ligase activity"/>
    <property type="evidence" value="ECO:0007669"/>
    <property type="project" value="UniProtKB-UniRule"/>
</dbReference>
<evidence type="ECO:0000259" key="10">
    <source>
        <dbReference type="SMART" id="SM00504"/>
    </source>
</evidence>
<evidence type="ECO:0000256" key="4">
    <source>
        <dbReference type="ARBA" id="ARBA00022728"/>
    </source>
</evidence>
<dbReference type="InParanoid" id="K0KM98"/>
<dbReference type="InterPro" id="IPR015943">
    <property type="entry name" value="WD40/YVTN_repeat-like_dom_sf"/>
</dbReference>
<dbReference type="InterPro" id="IPR036322">
    <property type="entry name" value="WD40_repeat_dom_sf"/>
</dbReference>
<reference evidence="11 12" key="1">
    <citation type="journal article" date="2012" name="Eukaryot. Cell">
        <title>Draft genome sequence of Wickerhamomyces ciferrii NRRL Y-1031 F-60-10.</title>
        <authorList>
            <person name="Schneider J."/>
            <person name="Andrea H."/>
            <person name="Blom J."/>
            <person name="Jaenicke S."/>
            <person name="Ruckert C."/>
            <person name="Schorsch C."/>
            <person name="Szczepanowski R."/>
            <person name="Farwick M."/>
            <person name="Goesmann A."/>
            <person name="Puhler A."/>
            <person name="Schaffer S."/>
            <person name="Tauch A."/>
            <person name="Kohler T."/>
            <person name="Brinkrolf K."/>
        </authorList>
    </citation>
    <scope>NUCLEOTIDE SEQUENCE [LARGE SCALE GENOMIC DNA]</scope>
    <source>
        <strain evidence="12">ATCC 14091 / BCRC 22168 / CBS 111 / JCM 3599 / NBRC 0793 / NRRL Y-1031 F-60-10</strain>
    </source>
</reference>
<dbReference type="GO" id="GO:0005737">
    <property type="term" value="C:cytoplasm"/>
    <property type="evidence" value="ECO:0007669"/>
    <property type="project" value="TreeGrafter"/>
</dbReference>
<dbReference type="EMBL" id="CAIF01000039">
    <property type="protein sequence ID" value="CCH42238.1"/>
    <property type="molecule type" value="Genomic_DNA"/>
</dbReference>
<dbReference type="GO" id="GO:0071006">
    <property type="term" value="C:U2-type catalytic step 1 spliceosome"/>
    <property type="evidence" value="ECO:0007669"/>
    <property type="project" value="TreeGrafter"/>
</dbReference>
<dbReference type="GO" id="GO:0000974">
    <property type="term" value="C:Prp19 complex"/>
    <property type="evidence" value="ECO:0007669"/>
    <property type="project" value="UniProtKB-UniRule"/>
</dbReference>
<dbReference type="SMART" id="SM00504">
    <property type="entry name" value="Ubox"/>
    <property type="match status" value="1"/>
</dbReference>
<gene>
    <name evidence="11" type="ORF">BN7_1782</name>
</gene>
<comment type="pathway">
    <text evidence="8">Protein modification; protein ubiquitination.</text>
</comment>
<keyword evidence="8" id="KW-0539">Nucleus</keyword>
<dbReference type="AlphaFoldDB" id="K0KM98"/>
<dbReference type="InterPro" id="IPR013083">
    <property type="entry name" value="Znf_RING/FYVE/PHD"/>
</dbReference>
<dbReference type="SUPFAM" id="SSF57850">
    <property type="entry name" value="RING/U-box"/>
    <property type="match status" value="1"/>
</dbReference>
<evidence type="ECO:0000256" key="2">
    <source>
        <dbReference type="ARBA" id="ARBA00022574"/>
    </source>
</evidence>
<feature type="domain" description="U-box" evidence="10">
    <location>
        <begin position="1"/>
        <end position="51"/>
    </location>
</feature>
<dbReference type="GO" id="GO:0006281">
    <property type="term" value="P:DNA repair"/>
    <property type="evidence" value="ECO:0007669"/>
    <property type="project" value="UniProtKB-KW"/>
</dbReference>
<comment type="similarity">
    <text evidence="1 8">Belongs to the WD repeat PRP19 family.</text>
</comment>
<feature type="region of interest" description="Disordered" evidence="9">
    <location>
        <begin position="130"/>
        <end position="156"/>
    </location>
</feature>
<comment type="caution">
    <text evidence="11">The sequence shown here is derived from an EMBL/GenBank/DDBJ whole genome shotgun (WGS) entry which is preliminary data.</text>
</comment>
<protein>
    <recommendedName>
        <fullName evidence="8">Pre-mRNA-processing factor 19</fullName>
        <ecNumber evidence="8">2.3.2.27</ecNumber>
    </recommendedName>
</protein>
<comment type="subunit">
    <text evidence="8">Homotetramer.</text>
</comment>
<keyword evidence="8" id="KW-0808">Transferase</keyword>
<keyword evidence="2" id="KW-0853">WD repeat</keyword>
<dbReference type="UniPathway" id="UPA00143"/>
<dbReference type="PANTHER" id="PTHR43995">
    <property type="entry name" value="PRE-MRNA-PROCESSING FACTOR 19"/>
    <property type="match status" value="1"/>
</dbReference>
<dbReference type="Proteomes" id="UP000009328">
    <property type="component" value="Unassembled WGS sequence"/>
</dbReference>
<evidence type="ECO:0000256" key="5">
    <source>
        <dbReference type="ARBA" id="ARBA00022763"/>
    </source>
</evidence>
<dbReference type="InterPro" id="IPR003613">
    <property type="entry name" value="Ubox_domain"/>
</dbReference>
<dbReference type="InterPro" id="IPR013915">
    <property type="entry name" value="Prp19_cc"/>
</dbReference>
<dbReference type="EC" id="2.3.2.27" evidence="8"/>
<comment type="subcellular location">
    <subcellularLocation>
        <location evidence="8">Nucleus</location>
    </subcellularLocation>
</comment>
<dbReference type="GO" id="GO:0000398">
    <property type="term" value="P:mRNA splicing, via spliceosome"/>
    <property type="evidence" value="ECO:0007669"/>
    <property type="project" value="InterPro"/>
</dbReference>
<dbReference type="Gene3D" id="3.30.40.10">
    <property type="entry name" value="Zinc/RING finger domain, C3HC4 (zinc finger)"/>
    <property type="match status" value="1"/>
</dbReference>
<proteinExistence type="inferred from homology"/>
<dbReference type="STRING" id="1206466.K0KM98"/>
<dbReference type="Pfam" id="PF08606">
    <property type="entry name" value="Prp19"/>
    <property type="match status" value="1"/>
</dbReference>
<name>K0KM98_WICCF</name>
<feature type="compositionally biased region" description="Low complexity" evidence="9">
    <location>
        <begin position="134"/>
        <end position="146"/>
    </location>
</feature>
<evidence type="ECO:0000256" key="3">
    <source>
        <dbReference type="ARBA" id="ARBA00022664"/>
    </source>
</evidence>
<evidence type="ECO:0000256" key="7">
    <source>
        <dbReference type="ARBA" id="ARBA00023204"/>
    </source>
</evidence>
<evidence type="ECO:0000313" key="12">
    <source>
        <dbReference type="Proteomes" id="UP000009328"/>
    </source>
</evidence>
<dbReference type="InterPro" id="IPR038959">
    <property type="entry name" value="Prp19"/>
</dbReference>
<dbReference type="eggNOG" id="KOG0289">
    <property type="taxonomic scope" value="Eukaryota"/>
</dbReference>
<dbReference type="SUPFAM" id="SSF50978">
    <property type="entry name" value="WD40 repeat-like"/>
    <property type="match status" value="1"/>
</dbReference>
<dbReference type="FunCoup" id="K0KM98">
    <property type="interactions" value="439"/>
</dbReference>
<evidence type="ECO:0000256" key="9">
    <source>
        <dbReference type="SAM" id="MobiDB-lite"/>
    </source>
</evidence>
<dbReference type="Gene3D" id="2.130.10.10">
    <property type="entry name" value="YVTN repeat-like/Quinoprotein amine dehydrogenase"/>
    <property type="match status" value="1"/>
</dbReference>
<comment type="catalytic activity">
    <reaction evidence="8">
        <text>S-ubiquitinyl-[E2 ubiquitin-conjugating enzyme]-L-cysteine + [acceptor protein]-L-lysine = [E2 ubiquitin-conjugating enzyme]-L-cysteine + N(6)-ubiquitinyl-[acceptor protein]-L-lysine.</text>
        <dbReference type="EC" id="2.3.2.27"/>
    </reaction>
</comment>
<evidence type="ECO:0000313" key="11">
    <source>
        <dbReference type="EMBL" id="CCH42238.1"/>
    </source>
</evidence>
<keyword evidence="3 8" id="KW-0507">mRNA processing</keyword>
<evidence type="ECO:0000256" key="6">
    <source>
        <dbReference type="ARBA" id="ARBA00023187"/>
    </source>
</evidence>
<keyword evidence="12" id="KW-1185">Reference proteome</keyword>
<keyword evidence="6 8" id="KW-0508">mRNA splicing</keyword>
<dbReference type="GO" id="GO:0070534">
    <property type="term" value="P:protein K63-linked ubiquitination"/>
    <property type="evidence" value="ECO:0007669"/>
    <property type="project" value="UniProtKB-UniRule"/>
</dbReference>
<evidence type="ECO:0000256" key="1">
    <source>
        <dbReference type="ARBA" id="ARBA00006388"/>
    </source>
</evidence>
<sequence length="491" mass="54190">MQCAMVSPKSGALFEKELILQYVNEYHKDPISSDPLSIDELIEIRQSPYQAPRQPTLNSIPSLLSSLQNEWDSVALELFQLRKQLDDTRKELSTALYHHDAAVRVASRAIKERDEARAALQELTISISNGNPIQGQQVDQSQAQDQGETRGPIAPDPELLENVKQAVTEANSQLFAEHKATKHKVNTNLGTQLTSVKNFVDPAKAPLKEAVSISVVGSKPYITSKTGITYVYSAESNQYIKSEAVPKSKDINIIGEVEKDGQVVSIAGTTDKKFIDINGEKQAFDSVIEQFLTHPSIKDLYVIVDSNQGYSVYQDAKNVINSTLPSNSTAADIHPDGSLVGFGHAEGNITILDLKSFEIVKTLESTAGSVNNILFGNNGYWLYVNYQSQSSNIIRVWDLRKDSYSDIQTTNPTVKLLSDKSGHLIISLHSQGIEVFQYNKKAKDWVVKSNLELPISGDITNGWLIDDQQPEQLVVGVVSKTSAVEQFVLSE</sequence>
<evidence type="ECO:0000256" key="8">
    <source>
        <dbReference type="RuleBase" id="RU367101"/>
    </source>
</evidence>
<comment type="function">
    <text evidence="8">Ubiquitin-protein ligase which is mainly involved pre-mRNA splicing and DNA repair. Required for pre-mRNA splicing as component of the spliceosome.</text>
</comment>
<accession>K0KM98</accession>
<keyword evidence="8" id="KW-0833">Ubl conjugation pathway</keyword>
<keyword evidence="7 8" id="KW-0234">DNA repair</keyword>
<keyword evidence="4 8" id="KW-0747">Spliceosome</keyword>
<organism evidence="11 12">
    <name type="scientific">Wickerhamomyces ciferrii (strain ATCC 14091 / BCRC 22168 / CBS 111 / JCM 3599 / NBRC 0793 / NRRL Y-1031 F-60-10)</name>
    <name type="common">Yeast</name>
    <name type="synonym">Pichia ciferrii</name>
    <dbReference type="NCBI Taxonomy" id="1206466"/>
    <lineage>
        <taxon>Eukaryota</taxon>
        <taxon>Fungi</taxon>
        <taxon>Dikarya</taxon>
        <taxon>Ascomycota</taxon>
        <taxon>Saccharomycotina</taxon>
        <taxon>Saccharomycetes</taxon>
        <taxon>Phaffomycetales</taxon>
        <taxon>Wickerhamomycetaceae</taxon>
        <taxon>Wickerhamomyces</taxon>
    </lineage>
</organism>
<dbReference type="PANTHER" id="PTHR43995:SF1">
    <property type="entry name" value="PRE-MRNA-PROCESSING FACTOR 19"/>
    <property type="match status" value="1"/>
</dbReference>